<dbReference type="eggNOG" id="COG0407">
    <property type="taxonomic scope" value="Bacteria"/>
</dbReference>
<dbReference type="PANTHER" id="PTHR47099:SF1">
    <property type="entry name" value="METHYLCOBAMIDE:COM METHYLTRANSFERASE MTBA"/>
    <property type="match status" value="1"/>
</dbReference>
<dbReference type="InterPro" id="IPR038071">
    <property type="entry name" value="UROD/MetE-like_sf"/>
</dbReference>
<dbReference type="InterPro" id="IPR052024">
    <property type="entry name" value="Methanogen_methyltrans"/>
</dbReference>
<dbReference type="EC" id="4.1.1.37" evidence="2"/>
<dbReference type="HOGENOM" id="CLU_040933_2_0_7"/>
<feature type="domain" description="Uroporphyrinogen decarboxylase (URO-D)" evidence="1">
    <location>
        <begin position="6"/>
        <end position="343"/>
    </location>
</feature>
<dbReference type="CDD" id="cd03465">
    <property type="entry name" value="URO-D_like"/>
    <property type="match status" value="1"/>
</dbReference>
<reference evidence="2 3" key="1">
    <citation type="journal article" date="2009" name="Environ. Microbiol.">
        <title>Genome sequence of Desulfobacterium autotrophicum HRM2, a marine sulfate reducer oxidizing organic carbon completely to carbon dioxide.</title>
        <authorList>
            <person name="Strittmatter A.W."/>
            <person name="Liesegang H."/>
            <person name="Rabus R."/>
            <person name="Decker I."/>
            <person name="Amann J."/>
            <person name="Andres S."/>
            <person name="Henne A."/>
            <person name="Fricke W.F."/>
            <person name="Martinez-Arias R."/>
            <person name="Bartels D."/>
            <person name="Goesmann A."/>
            <person name="Krause L."/>
            <person name="Puehler A."/>
            <person name="Klenk H.P."/>
            <person name="Richter M."/>
            <person name="Schuler M."/>
            <person name="Gloeckner F.O."/>
            <person name="Meyerdierks A."/>
            <person name="Gottschalk G."/>
            <person name="Amann R."/>
        </authorList>
    </citation>
    <scope>NUCLEOTIDE SEQUENCE [LARGE SCALE GENOMIC DNA]</scope>
    <source>
        <strain evidence="3">ATCC 43914 / DSM 3382 / HRM2</strain>
    </source>
</reference>
<organism evidence="2 3">
    <name type="scientific">Desulforapulum autotrophicum (strain ATCC 43914 / DSM 3382 / VKM B-1955 / HRM2)</name>
    <name type="common">Desulfobacterium autotrophicum</name>
    <dbReference type="NCBI Taxonomy" id="177437"/>
    <lineage>
        <taxon>Bacteria</taxon>
        <taxon>Pseudomonadati</taxon>
        <taxon>Thermodesulfobacteriota</taxon>
        <taxon>Desulfobacteria</taxon>
        <taxon>Desulfobacterales</taxon>
        <taxon>Desulfobacteraceae</taxon>
        <taxon>Desulforapulum</taxon>
    </lineage>
</organism>
<evidence type="ECO:0000313" key="3">
    <source>
        <dbReference type="Proteomes" id="UP000000442"/>
    </source>
</evidence>
<keyword evidence="3" id="KW-1185">Reference proteome</keyword>
<evidence type="ECO:0000259" key="1">
    <source>
        <dbReference type="Pfam" id="PF01208"/>
    </source>
</evidence>
<dbReference type="KEGG" id="dat:HRM2_14190"/>
<dbReference type="SUPFAM" id="SSF51726">
    <property type="entry name" value="UROD/MetE-like"/>
    <property type="match status" value="1"/>
</dbReference>
<dbReference type="Proteomes" id="UP000000442">
    <property type="component" value="Chromosome"/>
</dbReference>
<keyword evidence="2" id="KW-0456">Lyase</keyword>
<sequence length="358" mass="39621">MEQMSSMERVLATISGEETDRVPVCSLAVGVTRMTGGYSFPEFSMDSEAAAESMILANRLIGDDIILCFTDLSVEAADFGQKIIYPNHTTAYPDYGDMLIKGPEDYERLEIFSADQGQRMGTFLDLCDKLVTRLGSEVPILGFVYGPLGVLGMLRGMENLYLDLLEYPEKVKVALETITEVLVDFVRCQFRRGVAGVCIDTLPASRSGVSPRIWEEFEGIYAKKIRDEIVAHGVLNAHHGCGFSPYFREVRKWLDPAVLSFAEVPEGCKDMAEAKEEYGHDAILMGYVPTGLLYTGTPSDVIEESLHEIDTLGRNGNFILAPTCEFPPNGNILNARAMVTAAQMYPVWKKQQQAQVIA</sequence>
<evidence type="ECO:0000313" key="2">
    <source>
        <dbReference type="EMBL" id="ACN14528.1"/>
    </source>
</evidence>
<dbReference type="RefSeq" id="WP_015903315.1">
    <property type="nucleotide sequence ID" value="NC_012108.1"/>
</dbReference>
<proteinExistence type="predicted"/>
<dbReference type="PANTHER" id="PTHR47099">
    <property type="entry name" value="METHYLCOBAMIDE:COM METHYLTRANSFERASE MTBA"/>
    <property type="match status" value="1"/>
</dbReference>
<accession>C0Q9G4</accession>
<name>C0Q9G4_DESAH</name>
<dbReference type="GO" id="GO:0004853">
    <property type="term" value="F:uroporphyrinogen decarboxylase activity"/>
    <property type="evidence" value="ECO:0007669"/>
    <property type="project" value="UniProtKB-EC"/>
</dbReference>
<dbReference type="STRING" id="177437.HRM2_14190"/>
<gene>
    <name evidence="2" type="primary">hemE</name>
    <name evidence="2" type="ordered locus">HRM2_14190</name>
</gene>
<dbReference type="EMBL" id="CP001087">
    <property type="protein sequence ID" value="ACN14528.1"/>
    <property type="molecule type" value="Genomic_DNA"/>
</dbReference>
<dbReference type="OrthoDB" id="1914371at2"/>
<dbReference type="InterPro" id="IPR000257">
    <property type="entry name" value="Uroporphyrinogen_deCOase"/>
</dbReference>
<protein>
    <submittedName>
        <fullName evidence="2">HemE</fullName>
        <ecNumber evidence="2">4.1.1.37</ecNumber>
    </submittedName>
</protein>
<dbReference type="Gene3D" id="3.20.20.210">
    <property type="match status" value="1"/>
</dbReference>
<dbReference type="Pfam" id="PF01208">
    <property type="entry name" value="URO-D"/>
    <property type="match status" value="1"/>
</dbReference>
<dbReference type="GO" id="GO:0006779">
    <property type="term" value="P:porphyrin-containing compound biosynthetic process"/>
    <property type="evidence" value="ECO:0007669"/>
    <property type="project" value="InterPro"/>
</dbReference>
<dbReference type="AlphaFoldDB" id="C0Q9G4"/>